<dbReference type="PANTHER" id="PTHR30026">
    <property type="entry name" value="OUTER MEMBRANE PROTEIN TOLC"/>
    <property type="match status" value="1"/>
</dbReference>
<evidence type="ECO:0000256" key="4">
    <source>
        <dbReference type="ARBA" id="ARBA00022452"/>
    </source>
</evidence>
<reference evidence="8 9" key="1">
    <citation type="submission" date="2020-11" db="EMBL/GenBank/DDBJ databases">
        <title>Pedobacter endophytica, an endophytic bacteria isolated form Carex pumila.</title>
        <authorList>
            <person name="Peng Y."/>
            <person name="Jiang L."/>
            <person name="Lee J."/>
        </authorList>
    </citation>
    <scope>NUCLEOTIDE SEQUENCE [LARGE SCALE GENOMIC DNA]</scope>
    <source>
        <strain evidence="8 9">JBR3-12</strain>
    </source>
</reference>
<dbReference type="RefSeq" id="WP_196100426.1">
    <property type="nucleotide sequence ID" value="NZ_CP064939.1"/>
</dbReference>
<evidence type="ECO:0000256" key="7">
    <source>
        <dbReference type="ARBA" id="ARBA00023237"/>
    </source>
</evidence>
<dbReference type="GO" id="GO:1990281">
    <property type="term" value="C:efflux pump complex"/>
    <property type="evidence" value="ECO:0007669"/>
    <property type="project" value="TreeGrafter"/>
</dbReference>
<evidence type="ECO:0000256" key="1">
    <source>
        <dbReference type="ARBA" id="ARBA00004442"/>
    </source>
</evidence>
<proteinExistence type="inferred from homology"/>
<keyword evidence="7" id="KW-0998">Cell outer membrane</keyword>
<comment type="subcellular location">
    <subcellularLocation>
        <location evidence="1">Cell outer membrane</location>
    </subcellularLocation>
</comment>
<keyword evidence="3" id="KW-0813">Transport</keyword>
<dbReference type="AlphaFoldDB" id="A0A7S9L1V9"/>
<comment type="similarity">
    <text evidence="2">Belongs to the outer membrane factor (OMF) (TC 1.B.17) family.</text>
</comment>
<dbReference type="GO" id="GO:0009279">
    <property type="term" value="C:cell outer membrane"/>
    <property type="evidence" value="ECO:0007669"/>
    <property type="project" value="UniProtKB-SubCell"/>
</dbReference>
<keyword evidence="5" id="KW-0812">Transmembrane</keyword>
<dbReference type="KEGG" id="pex:IZT61_06850"/>
<evidence type="ECO:0000256" key="6">
    <source>
        <dbReference type="ARBA" id="ARBA00023136"/>
    </source>
</evidence>
<dbReference type="InterPro" id="IPR003423">
    <property type="entry name" value="OMP_efflux"/>
</dbReference>
<keyword evidence="9" id="KW-1185">Reference proteome</keyword>
<evidence type="ECO:0000256" key="5">
    <source>
        <dbReference type="ARBA" id="ARBA00022692"/>
    </source>
</evidence>
<keyword evidence="6" id="KW-0472">Membrane</keyword>
<evidence type="ECO:0000256" key="3">
    <source>
        <dbReference type="ARBA" id="ARBA00022448"/>
    </source>
</evidence>
<organism evidence="8 9">
    <name type="scientific">Pedobacter endophyticus</name>
    <dbReference type="NCBI Taxonomy" id="2789740"/>
    <lineage>
        <taxon>Bacteria</taxon>
        <taxon>Pseudomonadati</taxon>
        <taxon>Bacteroidota</taxon>
        <taxon>Sphingobacteriia</taxon>
        <taxon>Sphingobacteriales</taxon>
        <taxon>Sphingobacteriaceae</taxon>
        <taxon>Pedobacter</taxon>
    </lineage>
</organism>
<dbReference type="Pfam" id="PF02321">
    <property type="entry name" value="OEP"/>
    <property type="match status" value="1"/>
</dbReference>
<dbReference type="Gene3D" id="1.20.1600.10">
    <property type="entry name" value="Outer membrane efflux proteins (OEP)"/>
    <property type="match status" value="1"/>
</dbReference>
<evidence type="ECO:0000313" key="8">
    <source>
        <dbReference type="EMBL" id="QPH40974.1"/>
    </source>
</evidence>
<protein>
    <submittedName>
        <fullName evidence="8">TolC family protein</fullName>
    </submittedName>
</protein>
<dbReference type="Proteomes" id="UP000594759">
    <property type="component" value="Chromosome"/>
</dbReference>
<dbReference type="GO" id="GO:0015562">
    <property type="term" value="F:efflux transmembrane transporter activity"/>
    <property type="evidence" value="ECO:0007669"/>
    <property type="project" value="InterPro"/>
</dbReference>
<dbReference type="InterPro" id="IPR051906">
    <property type="entry name" value="TolC-like"/>
</dbReference>
<dbReference type="SUPFAM" id="SSF56954">
    <property type="entry name" value="Outer membrane efflux proteins (OEP)"/>
    <property type="match status" value="1"/>
</dbReference>
<gene>
    <name evidence="8" type="ORF">IZT61_06850</name>
</gene>
<evidence type="ECO:0000313" key="9">
    <source>
        <dbReference type="Proteomes" id="UP000594759"/>
    </source>
</evidence>
<dbReference type="GO" id="GO:0015288">
    <property type="term" value="F:porin activity"/>
    <property type="evidence" value="ECO:0007669"/>
    <property type="project" value="TreeGrafter"/>
</dbReference>
<sequence>MKKYINERLAKGNGQCAMGDEQWATGKVQHRKFTPCRFSRQAICQLPIARRSDLPIANCRRWRLAYCLLLLSIISFTANSQTKKIIDVNEAINIALQNNGNIKAKDFEVKSAQSLTKSAGELPKFDLSAQLGQYNSSEFDQSYQASQTIPFPTLFGAKKQLLNATVKSKQLQGEMSALDLKTEVRTHYYQIQYLQNNQKQLLNLDSLYNSFTKVAELRYQVGDIKKVEISTAEAKRGEINLLLKQNEVYLQNAYQDLQALMNTKEQFEISSEPEFKPLQISALLDSDAVANHPAIRMLYQDVLIAEQNKKVERAQALPDFTLGYVNQSLIGFHTINGQERYLNSGDRFSSVNIGISIPLFSATKFKTRAFDYQRQAAEAHAKQQQLLLEKQLQNALQQYQQNLKGFSYYQQQALPNAEKIVSAAQLGYRTGDISYVEYLYALQTATDIKLNYLQSIQQVNQSVINIYSLINK</sequence>
<dbReference type="PANTHER" id="PTHR30026:SF20">
    <property type="entry name" value="OUTER MEMBRANE PROTEIN TOLC"/>
    <property type="match status" value="1"/>
</dbReference>
<dbReference type="EMBL" id="CP064939">
    <property type="protein sequence ID" value="QPH40974.1"/>
    <property type="molecule type" value="Genomic_DNA"/>
</dbReference>
<name>A0A7S9L1V9_9SPHI</name>
<evidence type="ECO:0000256" key="2">
    <source>
        <dbReference type="ARBA" id="ARBA00007613"/>
    </source>
</evidence>
<keyword evidence="4" id="KW-1134">Transmembrane beta strand</keyword>
<accession>A0A7S9L1V9</accession>